<dbReference type="Proteomes" id="UP000037151">
    <property type="component" value="Unassembled WGS sequence"/>
</dbReference>
<feature type="domain" description="Carrier" evidence="1">
    <location>
        <begin position="1"/>
        <end position="72"/>
    </location>
</feature>
<name>A0A0L0K6Z2_9ACTN</name>
<dbReference type="RefSeq" id="WP_050371821.1">
    <property type="nucleotide sequence ID" value="NZ_KQ257821.1"/>
</dbReference>
<gene>
    <name evidence="2" type="ORF">IQ63_19660</name>
</gene>
<organism evidence="2 3">
    <name type="scientific">Streptomyces acidiscabies</name>
    <dbReference type="NCBI Taxonomy" id="42234"/>
    <lineage>
        <taxon>Bacteria</taxon>
        <taxon>Bacillati</taxon>
        <taxon>Actinomycetota</taxon>
        <taxon>Actinomycetes</taxon>
        <taxon>Kitasatosporales</taxon>
        <taxon>Streptomycetaceae</taxon>
        <taxon>Streptomyces</taxon>
    </lineage>
</organism>
<dbReference type="PROSITE" id="PS50075">
    <property type="entry name" value="CARRIER"/>
    <property type="match status" value="1"/>
</dbReference>
<protein>
    <recommendedName>
        <fullName evidence="1">Carrier domain-containing protein</fullName>
    </recommendedName>
</protein>
<dbReference type="PATRIC" id="fig|42234.21.peg.4056"/>
<dbReference type="AlphaFoldDB" id="A0A0L0K6Z2"/>
<dbReference type="OrthoDB" id="3693977at2"/>
<proteinExistence type="predicted"/>
<dbReference type="InterPro" id="IPR009081">
    <property type="entry name" value="PP-bd_ACP"/>
</dbReference>
<comment type="caution">
    <text evidence="2">The sequence shown here is derived from an EMBL/GenBank/DDBJ whole genome shotgun (WGS) entry which is preliminary data.</text>
</comment>
<dbReference type="Pfam" id="PF00550">
    <property type="entry name" value="PP-binding"/>
    <property type="match status" value="1"/>
</dbReference>
<accession>A0A0L0K6Z2</accession>
<dbReference type="Gene3D" id="1.10.1200.10">
    <property type="entry name" value="ACP-like"/>
    <property type="match status" value="1"/>
</dbReference>
<evidence type="ECO:0000259" key="1">
    <source>
        <dbReference type="PROSITE" id="PS50075"/>
    </source>
</evidence>
<evidence type="ECO:0000313" key="2">
    <source>
        <dbReference type="EMBL" id="KND33611.1"/>
    </source>
</evidence>
<sequence>MTLDELKTVLAALGTDAELHEDTLREEVGLDSLGLAELAEVLREGHGLEVSDGELQETVTIGDLLALTGAAKAAR</sequence>
<evidence type="ECO:0000313" key="3">
    <source>
        <dbReference type="Proteomes" id="UP000037151"/>
    </source>
</evidence>
<dbReference type="InterPro" id="IPR036736">
    <property type="entry name" value="ACP-like_sf"/>
</dbReference>
<dbReference type="SUPFAM" id="SSF47336">
    <property type="entry name" value="ACP-like"/>
    <property type="match status" value="1"/>
</dbReference>
<reference evidence="3" key="1">
    <citation type="submission" date="2014-07" db="EMBL/GenBank/DDBJ databases">
        <title>Genome sequencing of plant-pathogenic Streptomyces species.</title>
        <authorList>
            <person name="Harrison J."/>
            <person name="Sapp M."/>
            <person name="Thwaites R."/>
            <person name="Studholme D.J."/>
        </authorList>
    </citation>
    <scope>NUCLEOTIDE SEQUENCE [LARGE SCALE GENOMIC DNA]</scope>
    <source>
        <strain evidence="3">NCPPB 4445</strain>
    </source>
</reference>
<dbReference type="EMBL" id="JPPY01000123">
    <property type="protein sequence ID" value="KND33611.1"/>
    <property type="molecule type" value="Genomic_DNA"/>
</dbReference>